<feature type="region of interest" description="Disordered" evidence="6">
    <location>
        <begin position="141"/>
        <end position="174"/>
    </location>
</feature>
<keyword evidence="4" id="KW-0690">Ribosome biogenesis</keyword>
<dbReference type="KEGG" id="mmob:F6R98_14125"/>
<keyword evidence="8" id="KW-1185">Reference proteome</keyword>
<dbReference type="GO" id="GO:0042254">
    <property type="term" value="P:ribosome biogenesis"/>
    <property type="evidence" value="ECO:0007669"/>
    <property type="project" value="UniProtKB-KW"/>
</dbReference>
<accession>A0A5Q0BND5</accession>
<evidence type="ECO:0000256" key="6">
    <source>
        <dbReference type="SAM" id="MobiDB-lite"/>
    </source>
</evidence>
<evidence type="ECO:0000313" key="8">
    <source>
        <dbReference type="Proteomes" id="UP000325755"/>
    </source>
</evidence>
<evidence type="ECO:0000313" key="7">
    <source>
        <dbReference type="EMBL" id="QFY43618.1"/>
    </source>
</evidence>
<dbReference type="OrthoDB" id="9786771at2"/>
<evidence type="ECO:0000256" key="3">
    <source>
        <dbReference type="ARBA" id="ARBA00015716"/>
    </source>
</evidence>
<dbReference type="GO" id="GO:0005829">
    <property type="term" value="C:cytosol"/>
    <property type="evidence" value="ECO:0007669"/>
    <property type="project" value="TreeGrafter"/>
</dbReference>
<protein>
    <recommendedName>
        <fullName evidence="3">Large ribosomal RNA subunit accumulation protein YceD</fullName>
    </recommendedName>
    <alternativeName>
        <fullName evidence="5">23S rRNA accumulation protein YceD</fullName>
    </alternativeName>
</protein>
<comment type="similarity">
    <text evidence="2">Belongs to the DUF177 domain family.</text>
</comment>
<organism evidence="7 8">
    <name type="scientific">Candidatus Methylospira mobilis</name>
    <dbReference type="NCBI Taxonomy" id="1808979"/>
    <lineage>
        <taxon>Bacteria</taxon>
        <taxon>Pseudomonadati</taxon>
        <taxon>Pseudomonadota</taxon>
        <taxon>Gammaproteobacteria</taxon>
        <taxon>Methylococcales</taxon>
        <taxon>Methylococcaceae</taxon>
        <taxon>Candidatus Methylospira</taxon>
    </lineage>
</organism>
<dbReference type="Proteomes" id="UP000325755">
    <property type="component" value="Chromosome"/>
</dbReference>
<comment type="function">
    <text evidence="1">Plays a role in synthesis, processing and/or stability of 23S rRNA.</text>
</comment>
<feature type="compositionally biased region" description="Polar residues" evidence="6">
    <location>
        <begin position="141"/>
        <end position="156"/>
    </location>
</feature>
<dbReference type="InParanoid" id="A0A5Q0BND5"/>
<reference evidence="7 8" key="1">
    <citation type="submission" date="2019-09" db="EMBL/GenBank/DDBJ databases">
        <title>Ecophysiology of the spiral-shaped methanotroph Methylospira mobilis as revealed by the complete genome sequence.</title>
        <authorList>
            <person name="Oshkin I.Y."/>
            <person name="Dedysh S.N."/>
            <person name="Miroshnikov K."/>
            <person name="Danilova O.V."/>
            <person name="Hakobyan A."/>
            <person name="Liesack W."/>
        </authorList>
    </citation>
    <scope>NUCLEOTIDE SEQUENCE [LARGE SCALE GENOMIC DNA]</scope>
    <source>
        <strain evidence="7 8">Shm1</strain>
    </source>
</reference>
<evidence type="ECO:0000256" key="4">
    <source>
        <dbReference type="ARBA" id="ARBA00022517"/>
    </source>
</evidence>
<dbReference type="RefSeq" id="WP_153249601.1">
    <property type="nucleotide sequence ID" value="NZ_CP044205.1"/>
</dbReference>
<dbReference type="PANTHER" id="PTHR38099">
    <property type="entry name" value="LARGE RIBOSOMAL RNA SUBUNIT ACCUMULATION PROTEIN YCED"/>
    <property type="match status" value="1"/>
</dbReference>
<name>A0A5Q0BND5_9GAMM</name>
<evidence type="ECO:0000256" key="5">
    <source>
        <dbReference type="ARBA" id="ARBA00031841"/>
    </source>
</evidence>
<sequence>MVEILPELIDPVALADKGRSMAGVLPLSRFSRLDGLLASNQGEVHLDLSFFKDGRFRIVDAHIASELLLTCQCCLDILRLPVDVSVRLALVSSLDEAARLPDEFEPLLVEHEVMWPGDIAQDELLLSIPAIPRHEDCSLSWKGSNTSEKGNNTSEPVSPERENPFAILSKLTKR</sequence>
<dbReference type="EMBL" id="CP044205">
    <property type="protein sequence ID" value="QFY43618.1"/>
    <property type="molecule type" value="Genomic_DNA"/>
</dbReference>
<dbReference type="FunCoup" id="A0A5Q0BND5">
    <property type="interactions" value="142"/>
</dbReference>
<evidence type="ECO:0000256" key="1">
    <source>
        <dbReference type="ARBA" id="ARBA00002868"/>
    </source>
</evidence>
<evidence type="ECO:0000256" key="2">
    <source>
        <dbReference type="ARBA" id="ARBA00010740"/>
    </source>
</evidence>
<dbReference type="InterPro" id="IPR003772">
    <property type="entry name" value="YceD"/>
</dbReference>
<dbReference type="AlphaFoldDB" id="A0A5Q0BND5"/>
<dbReference type="PANTHER" id="PTHR38099:SF1">
    <property type="entry name" value="LARGE RIBOSOMAL RNA SUBUNIT ACCUMULATION PROTEIN YCED"/>
    <property type="match status" value="1"/>
</dbReference>
<gene>
    <name evidence="7" type="ORF">F6R98_14125</name>
</gene>
<proteinExistence type="inferred from homology"/>
<dbReference type="Pfam" id="PF02620">
    <property type="entry name" value="YceD"/>
    <property type="match status" value="1"/>
</dbReference>
<dbReference type="InterPro" id="IPR039255">
    <property type="entry name" value="YceD_bac"/>
</dbReference>